<feature type="signal peptide" evidence="2">
    <location>
        <begin position="1"/>
        <end position="29"/>
    </location>
</feature>
<feature type="transmembrane region" description="Helical" evidence="1">
    <location>
        <begin position="153"/>
        <end position="176"/>
    </location>
</feature>
<gene>
    <name evidence="3" type="ORF">DFR37_102367</name>
</gene>
<dbReference type="EMBL" id="QNRQ01000002">
    <property type="protein sequence ID" value="RBP41983.1"/>
    <property type="molecule type" value="Genomic_DNA"/>
</dbReference>
<dbReference type="InterPro" id="IPR007038">
    <property type="entry name" value="HupE_UreJ"/>
</dbReference>
<keyword evidence="1" id="KW-1133">Transmembrane helix</keyword>
<dbReference type="PIRSF" id="PIRSF016919">
    <property type="entry name" value="HupE_UreJ"/>
    <property type="match status" value="1"/>
</dbReference>
<feature type="chain" id="PRO_5016561716" evidence="2">
    <location>
        <begin position="30"/>
        <end position="203"/>
    </location>
</feature>
<keyword evidence="1" id="KW-0812">Transmembrane</keyword>
<keyword evidence="4" id="KW-1185">Reference proteome</keyword>
<evidence type="ECO:0000313" key="4">
    <source>
        <dbReference type="Proteomes" id="UP000253628"/>
    </source>
</evidence>
<reference evidence="3 4" key="1">
    <citation type="submission" date="2018-06" db="EMBL/GenBank/DDBJ databases">
        <title>Genomic Encyclopedia of Type Strains, Phase IV (KMG-IV): sequencing the most valuable type-strain genomes for metagenomic binning, comparative biology and taxonomic classification.</title>
        <authorList>
            <person name="Goeker M."/>
        </authorList>
    </citation>
    <scope>NUCLEOTIDE SEQUENCE [LARGE SCALE GENOMIC DNA]</scope>
    <source>
        <strain evidence="3 4">DSM 25520</strain>
    </source>
</reference>
<organism evidence="3 4">
    <name type="scientific">Eoetvoesiella caeni</name>
    <dbReference type="NCBI Taxonomy" id="645616"/>
    <lineage>
        <taxon>Bacteria</taxon>
        <taxon>Pseudomonadati</taxon>
        <taxon>Pseudomonadota</taxon>
        <taxon>Betaproteobacteria</taxon>
        <taxon>Burkholderiales</taxon>
        <taxon>Alcaligenaceae</taxon>
        <taxon>Eoetvoesiella</taxon>
    </lineage>
</organism>
<evidence type="ECO:0000313" key="3">
    <source>
        <dbReference type="EMBL" id="RBP41983.1"/>
    </source>
</evidence>
<protein>
    <submittedName>
        <fullName evidence="3">Urease accessory protein</fullName>
    </submittedName>
</protein>
<keyword evidence="1" id="KW-0472">Membrane</keyword>
<feature type="transmembrane region" description="Helical" evidence="1">
    <location>
        <begin position="39"/>
        <end position="63"/>
    </location>
</feature>
<keyword evidence="2" id="KW-0732">Signal</keyword>
<sequence length="203" mass="20862">MSIPTLIHKASSFLARACIPALVSGAALAHPGHEVSANMFISGLVHPLTGVDHLLAMLAVGLWSALSHQTMRQALWTPACFLCLLLVGALAGMAGLHLPAVEPVIVASLLVLGLLVASRTTLPAWAGAALVGFFALFHGMAHGAELPQAGSPAYFIAGFMLATLALHLVGLFTGFSLKQRSAWLTRIAGTGIAAYGVALLAVA</sequence>
<dbReference type="OrthoDB" id="9808192at2"/>
<evidence type="ECO:0000256" key="2">
    <source>
        <dbReference type="SAM" id="SignalP"/>
    </source>
</evidence>
<dbReference type="AlphaFoldDB" id="A0A366HH49"/>
<feature type="transmembrane region" description="Helical" evidence="1">
    <location>
        <begin position="124"/>
        <end position="141"/>
    </location>
</feature>
<feature type="transmembrane region" description="Helical" evidence="1">
    <location>
        <begin position="183"/>
        <end position="202"/>
    </location>
</feature>
<dbReference type="Proteomes" id="UP000253628">
    <property type="component" value="Unassembled WGS sequence"/>
</dbReference>
<accession>A0A366HH49</accession>
<comment type="caution">
    <text evidence="3">The sequence shown here is derived from an EMBL/GenBank/DDBJ whole genome shotgun (WGS) entry which is preliminary data.</text>
</comment>
<feature type="transmembrane region" description="Helical" evidence="1">
    <location>
        <begin position="75"/>
        <end position="94"/>
    </location>
</feature>
<evidence type="ECO:0000256" key="1">
    <source>
        <dbReference type="SAM" id="Phobius"/>
    </source>
</evidence>
<dbReference type="Pfam" id="PF04955">
    <property type="entry name" value="HupE_UreJ"/>
    <property type="match status" value="1"/>
</dbReference>
<feature type="transmembrane region" description="Helical" evidence="1">
    <location>
        <begin position="100"/>
        <end position="117"/>
    </location>
</feature>
<name>A0A366HH49_9BURK</name>
<proteinExistence type="predicted"/>
<dbReference type="RefSeq" id="WP_113932211.1">
    <property type="nucleotide sequence ID" value="NZ_JACCEU010000002.1"/>
</dbReference>